<organism evidence="3 4">
    <name type="scientific">Sedimentitalea xiamensis</name>
    <dbReference type="NCBI Taxonomy" id="3050037"/>
    <lineage>
        <taxon>Bacteria</taxon>
        <taxon>Pseudomonadati</taxon>
        <taxon>Pseudomonadota</taxon>
        <taxon>Alphaproteobacteria</taxon>
        <taxon>Rhodobacterales</taxon>
        <taxon>Paracoccaceae</taxon>
        <taxon>Sedimentitalea</taxon>
    </lineage>
</organism>
<dbReference type="Gene3D" id="3.40.50.410">
    <property type="entry name" value="von Willebrand factor, type A domain"/>
    <property type="match status" value="1"/>
</dbReference>
<dbReference type="PROSITE" id="PS50234">
    <property type="entry name" value="VWFA"/>
    <property type="match status" value="1"/>
</dbReference>
<dbReference type="Proteomes" id="UP001227126">
    <property type="component" value="Unassembled WGS sequence"/>
</dbReference>
<accession>A0ABT7FKQ5</accession>
<dbReference type="RefSeq" id="WP_284487630.1">
    <property type="nucleotide sequence ID" value="NZ_JASNJE010000047.1"/>
</dbReference>
<gene>
    <name evidence="3" type="ORF">QO034_21835</name>
</gene>
<name>A0ABT7FKQ5_9RHOB</name>
<dbReference type="SUPFAM" id="SSF53300">
    <property type="entry name" value="vWA-like"/>
    <property type="match status" value="1"/>
</dbReference>
<keyword evidence="1" id="KW-0732">Signal</keyword>
<dbReference type="InterPro" id="IPR036465">
    <property type="entry name" value="vWFA_dom_sf"/>
</dbReference>
<evidence type="ECO:0000313" key="3">
    <source>
        <dbReference type="EMBL" id="MDK3075711.1"/>
    </source>
</evidence>
<dbReference type="InterPro" id="IPR002035">
    <property type="entry name" value="VWF_A"/>
</dbReference>
<proteinExistence type="predicted"/>
<feature type="chain" id="PRO_5046548558" evidence="1">
    <location>
        <begin position="24"/>
        <end position="248"/>
    </location>
</feature>
<sequence length="248" mass="26079">MTTRLKFANAAAALAAFCSFALAGGGMSQPRQNCTDDAMLVFDASGSMAEMGYNGLDAPRIVEARAALRDALPSITPYRRLGLIVYGPGSGDSCANIDLRFLPRPDAAGVIIADVDRVQPDGDTPLTQSVRNAADALRYKTRPGTIVLVTDGKETCGGSPCLLAAELAQTGPGLTVHVIGFRVRSAFFSWKDSPDAGNGDGQTVARCLADRTGGHYVSTENTADLVRALQLTLGCPLYGHGSRWRQTG</sequence>
<evidence type="ECO:0000259" key="2">
    <source>
        <dbReference type="PROSITE" id="PS50234"/>
    </source>
</evidence>
<comment type="caution">
    <text evidence="3">The sequence shown here is derived from an EMBL/GenBank/DDBJ whole genome shotgun (WGS) entry which is preliminary data.</text>
</comment>
<feature type="domain" description="VWFA" evidence="2">
    <location>
        <begin position="37"/>
        <end position="181"/>
    </location>
</feature>
<reference evidence="3 4" key="1">
    <citation type="submission" date="2023-05" db="EMBL/GenBank/DDBJ databases">
        <title>Sedimentitalea sp. nov. JM2-8.</title>
        <authorList>
            <person name="Huang J."/>
        </authorList>
    </citation>
    <scope>NUCLEOTIDE SEQUENCE [LARGE SCALE GENOMIC DNA]</scope>
    <source>
        <strain evidence="3 4">JM2-8</strain>
    </source>
</reference>
<evidence type="ECO:0000256" key="1">
    <source>
        <dbReference type="SAM" id="SignalP"/>
    </source>
</evidence>
<keyword evidence="4" id="KW-1185">Reference proteome</keyword>
<evidence type="ECO:0000313" key="4">
    <source>
        <dbReference type="Proteomes" id="UP001227126"/>
    </source>
</evidence>
<dbReference type="EMBL" id="JASNJE010000047">
    <property type="protein sequence ID" value="MDK3075711.1"/>
    <property type="molecule type" value="Genomic_DNA"/>
</dbReference>
<dbReference type="Pfam" id="PF13519">
    <property type="entry name" value="VWA_2"/>
    <property type="match status" value="1"/>
</dbReference>
<protein>
    <submittedName>
        <fullName evidence="3">VWA domain-containing protein</fullName>
    </submittedName>
</protein>
<feature type="signal peptide" evidence="1">
    <location>
        <begin position="1"/>
        <end position="23"/>
    </location>
</feature>